<reference evidence="11" key="1">
    <citation type="submission" date="2020-01" db="EMBL/GenBank/DDBJ databases">
        <title>Whole-genome analyses of novel actinobacteria.</title>
        <authorList>
            <person name="Sahin N."/>
        </authorList>
    </citation>
    <scope>NUCLEOTIDE SEQUENCE</scope>
    <source>
        <strain evidence="11">YC537</strain>
    </source>
</reference>
<feature type="transmembrane region" description="Helical" evidence="10">
    <location>
        <begin position="32"/>
        <end position="49"/>
    </location>
</feature>
<keyword evidence="4 10" id="KW-1133">Transmembrane helix</keyword>
<comment type="caution">
    <text evidence="10">Lacks conserved residue(s) required for the propagation of feature annotation.</text>
</comment>
<proteinExistence type="inferred from homology"/>
<evidence type="ECO:0000313" key="11">
    <source>
        <dbReference type="EMBL" id="NBE55074.1"/>
    </source>
</evidence>
<comment type="similarity">
    <text evidence="7 10">Belongs to the fluoride channel Fluc/FEX (TC 1.A.43) family.</text>
</comment>
<dbReference type="GO" id="GO:0005886">
    <property type="term" value="C:plasma membrane"/>
    <property type="evidence" value="ECO:0007669"/>
    <property type="project" value="UniProtKB-SubCell"/>
</dbReference>
<evidence type="ECO:0000256" key="2">
    <source>
        <dbReference type="ARBA" id="ARBA00022475"/>
    </source>
</evidence>
<evidence type="ECO:0000256" key="10">
    <source>
        <dbReference type="RuleBase" id="RU004340"/>
    </source>
</evidence>
<keyword evidence="6" id="KW-0407">Ion channel</keyword>
<dbReference type="RefSeq" id="WP_161702488.1">
    <property type="nucleotide sequence ID" value="NZ_JAAAHS010000279.1"/>
</dbReference>
<evidence type="ECO:0000256" key="6">
    <source>
        <dbReference type="ARBA" id="ARBA00023303"/>
    </source>
</evidence>
<evidence type="ECO:0000313" key="12">
    <source>
        <dbReference type="Proteomes" id="UP000598297"/>
    </source>
</evidence>
<dbReference type="GO" id="GO:1903425">
    <property type="term" value="F:fluoride transmembrane transporter activity"/>
    <property type="evidence" value="ECO:0007669"/>
    <property type="project" value="TreeGrafter"/>
</dbReference>
<evidence type="ECO:0000256" key="5">
    <source>
        <dbReference type="ARBA" id="ARBA00023136"/>
    </source>
</evidence>
<feature type="transmembrane region" description="Helical" evidence="10">
    <location>
        <begin position="61"/>
        <end position="81"/>
    </location>
</feature>
<name>A0A964XMY9_9ACTN</name>
<dbReference type="PANTHER" id="PTHR28259:SF1">
    <property type="entry name" value="FLUORIDE EXPORT PROTEIN 1-RELATED"/>
    <property type="match status" value="1"/>
</dbReference>
<dbReference type="PANTHER" id="PTHR28259">
    <property type="entry name" value="FLUORIDE EXPORT PROTEIN 1-RELATED"/>
    <property type="match status" value="1"/>
</dbReference>
<keyword evidence="2" id="KW-1003">Cell membrane</keyword>
<keyword evidence="6" id="KW-0406">Ion transport</keyword>
<evidence type="ECO:0000256" key="8">
    <source>
        <dbReference type="ARBA" id="ARBA00035585"/>
    </source>
</evidence>
<evidence type="ECO:0000256" key="4">
    <source>
        <dbReference type="ARBA" id="ARBA00022989"/>
    </source>
</evidence>
<gene>
    <name evidence="11" type="ORF">GUY60_27360</name>
</gene>
<dbReference type="OrthoDB" id="4408652at2"/>
<evidence type="ECO:0000256" key="7">
    <source>
        <dbReference type="ARBA" id="ARBA00035120"/>
    </source>
</evidence>
<keyword evidence="5 10" id="KW-0472">Membrane</keyword>
<comment type="subcellular location">
    <subcellularLocation>
        <location evidence="1">Cell membrane</location>
        <topology evidence="1">Multi-pass membrane protein</topology>
    </subcellularLocation>
</comment>
<comment type="function">
    <text evidence="9">Fluoride-specific ion channel. Important for reducing fluoride concentration in the cell, thus reducing its toxicity.</text>
</comment>
<dbReference type="Proteomes" id="UP000598297">
    <property type="component" value="Unassembled WGS sequence"/>
</dbReference>
<keyword evidence="6" id="KW-0813">Transport</keyword>
<keyword evidence="3 10" id="KW-0812">Transmembrane</keyword>
<sequence length="108" mass="11048">TLGVNVVGCAAMGVLMVLVTEGRRAHPLVRPFLGTGVLGGFTTFSTYAVDVERLTDLDEARAAFCYLALTLLAALAAIWLATTATRRVRAGIAGAVGGATGGAGRGRR</sequence>
<evidence type="ECO:0000256" key="9">
    <source>
        <dbReference type="ARBA" id="ARBA00049940"/>
    </source>
</evidence>
<dbReference type="Pfam" id="PF02537">
    <property type="entry name" value="CRCB"/>
    <property type="match status" value="1"/>
</dbReference>
<dbReference type="AlphaFoldDB" id="A0A964XMY9"/>
<keyword evidence="12" id="KW-1185">Reference proteome</keyword>
<dbReference type="EMBL" id="JAAAHS010000279">
    <property type="protein sequence ID" value="NBE55074.1"/>
    <property type="molecule type" value="Genomic_DNA"/>
</dbReference>
<feature type="non-terminal residue" evidence="11">
    <location>
        <position position="1"/>
    </location>
</feature>
<evidence type="ECO:0000256" key="1">
    <source>
        <dbReference type="ARBA" id="ARBA00004651"/>
    </source>
</evidence>
<dbReference type="InterPro" id="IPR003691">
    <property type="entry name" value="FluC"/>
</dbReference>
<comment type="catalytic activity">
    <reaction evidence="8">
        <text>fluoride(in) = fluoride(out)</text>
        <dbReference type="Rhea" id="RHEA:76159"/>
        <dbReference type="ChEBI" id="CHEBI:17051"/>
    </reaction>
    <physiologicalReaction direction="left-to-right" evidence="8">
        <dbReference type="Rhea" id="RHEA:76160"/>
    </physiologicalReaction>
</comment>
<protein>
    <recommendedName>
        <fullName evidence="10">Fluoride-specific ion channel</fullName>
    </recommendedName>
</protein>
<evidence type="ECO:0000256" key="3">
    <source>
        <dbReference type="ARBA" id="ARBA00022692"/>
    </source>
</evidence>
<organism evidence="11 12">
    <name type="scientific">Streptomyces boluensis</name>
    <dbReference type="NCBI Taxonomy" id="1775135"/>
    <lineage>
        <taxon>Bacteria</taxon>
        <taxon>Bacillati</taxon>
        <taxon>Actinomycetota</taxon>
        <taxon>Actinomycetes</taxon>
        <taxon>Kitasatosporales</taxon>
        <taxon>Streptomycetaceae</taxon>
        <taxon>Streptomyces</taxon>
    </lineage>
</organism>
<accession>A0A964XMY9</accession>
<comment type="caution">
    <text evidence="11">The sequence shown here is derived from an EMBL/GenBank/DDBJ whole genome shotgun (WGS) entry which is preliminary data.</text>
</comment>